<keyword evidence="4" id="KW-1185">Reference proteome</keyword>
<evidence type="ECO:0000313" key="3">
    <source>
        <dbReference type="EMBL" id="KAL3118400.1"/>
    </source>
</evidence>
<feature type="compositionally biased region" description="Basic and acidic residues" evidence="1">
    <location>
        <begin position="195"/>
        <end position="215"/>
    </location>
</feature>
<proteinExistence type="predicted"/>
<evidence type="ECO:0000313" key="4">
    <source>
        <dbReference type="Proteomes" id="UP001620626"/>
    </source>
</evidence>
<comment type="caution">
    <text evidence="3">The sequence shown here is derived from an EMBL/GenBank/DDBJ whole genome shotgun (WGS) entry which is preliminary data.</text>
</comment>
<gene>
    <name evidence="3" type="ORF">niasHT_004347</name>
</gene>
<feature type="chain" id="PRO_5044848169" evidence="2">
    <location>
        <begin position="20"/>
        <end position="359"/>
    </location>
</feature>
<name>A0ABD2LT23_9BILA</name>
<dbReference type="EMBL" id="JBICBT010000280">
    <property type="protein sequence ID" value="KAL3118400.1"/>
    <property type="molecule type" value="Genomic_DNA"/>
</dbReference>
<keyword evidence="2" id="KW-0732">Signal</keyword>
<dbReference type="Proteomes" id="UP001620626">
    <property type="component" value="Unassembled WGS sequence"/>
</dbReference>
<sequence length="359" mass="39402">MKLHTLRVASVSLIGCCGAGPCLPRDVGTPSTHVVGCLNGGLNFARKSSLTKMSKLNGNDRDRGTIKTTIVTIVPSMNRNEANLLQALREQVADGQCESVVGDTAEKMESAQDHVDREFIRKRWEAWNTGQHDNIEEEAGTEQTAAEAIKILKKMEQEWQQPRTISNSRARSLDEISFTSIVESISKLNISKTSEEAAKNGEAKRKKAQKGDKGTKSSGETTPGGGKEAMNGDSGKNGKYTDEAENEGNLNRSAIWQKERRRNKSDGIANNLMGSEPTQQQTAEGILQSLLNSVKDACEKMNGLMQSKANEVHIYNAANRTFRPLHSVPSLSLSPKICRDSFQECPICKRPKKLLIYLG</sequence>
<protein>
    <submittedName>
        <fullName evidence="3">Uncharacterized protein</fullName>
    </submittedName>
</protein>
<feature type="region of interest" description="Disordered" evidence="1">
    <location>
        <begin position="195"/>
        <end position="262"/>
    </location>
</feature>
<evidence type="ECO:0000256" key="1">
    <source>
        <dbReference type="SAM" id="MobiDB-lite"/>
    </source>
</evidence>
<accession>A0ABD2LT23</accession>
<organism evidence="3 4">
    <name type="scientific">Heterodera trifolii</name>
    <dbReference type="NCBI Taxonomy" id="157864"/>
    <lineage>
        <taxon>Eukaryota</taxon>
        <taxon>Metazoa</taxon>
        <taxon>Ecdysozoa</taxon>
        <taxon>Nematoda</taxon>
        <taxon>Chromadorea</taxon>
        <taxon>Rhabditida</taxon>
        <taxon>Tylenchina</taxon>
        <taxon>Tylenchomorpha</taxon>
        <taxon>Tylenchoidea</taxon>
        <taxon>Heteroderidae</taxon>
        <taxon>Heteroderinae</taxon>
        <taxon>Heterodera</taxon>
    </lineage>
</organism>
<dbReference type="AlphaFoldDB" id="A0ABD2LT23"/>
<evidence type="ECO:0000256" key="2">
    <source>
        <dbReference type="SAM" id="SignalP"/>
    </source>
</evidence>
<reference evidence="3 4" key="1">
    <citation type="submission" date="2024-10" db="EMBL/GenBank/DDBJ databases">
        <authorList>
            <person name="Kim D."/>
        </authorList>
    </citation>
    <scope>NUCLEOTIDE SEQUENCE [LARGE SCALE GENOMIC DNA]</scope>
    <source>
        <strain evidence="3">BH-2024</strain>
    </source>
</reference>
<feature type="signal peptide" evidence="2">
    <location>
        <begin position="1"/>
        <end position="19"/>
    </location>
</feature>